<dbReference type="InterPro" id="IPR001611">
    <property type="entry name" value="Leu-rich_rpt"/>
</dbReference>
<evidence type="ECO:0000256" key="2">
    <source>
        <dbReference type="ARBA" id="ARBA00022475"/>
    </source>
</evidence>
<dbReference type="GO" id="GO:0012505">
    <property type="term" value="C:endomembrane system"/>
    <property type="evidence" value="ECO:0007669"/>
    <property type="project" value="UniProtKB-SubCell"/>
</dbReference>
<name>A0A6B2LQM8_9EUKA</name>
<dbReference type="GO" id="GO:0005886">
    <property type="term" value="C:plasma membrane"/>
    <property type="evidence" value="ECO:0007669"/>
    <property type="project" value="UniProtKB-SubCell"/>
</dbReference>
<keyword evidence="3" id="KW-0812">Transmembrane</keyword>
<comment type="subcellular location">
    <subcellularLocation>
        <location evidence="1">Cell membrane</location>
    </subcellularLocation>
    <subcellularLocation>
        <location evidence="9">Endomembrane system</location>
        <topology evidence="9">Single-pass membrane protein</topology>
    </subcellularLocation>
</comment>
<accession>A0A6B2LQM8</accession>
<dbReference type="AlphaFoldDB" id="A0A6B2LQM8"/>
<keyword evidence="4" id="KW-0732">Signal</keyword>
<dbReference type="Gene3D" id="3.80.10.10">
    <property type="entry name" value="Ribonuclease Inhibitor"/>
    <property type="match status" value="1"/>
</dbReference>
<evidence type="ECO:0000256" key="4">
    <source>
        <dbReference type="ARBA" id="ARBA00022729"/>
    </source>
</evidence>
<dbReference type="PANTHER" id="PTHR48052:SF66">
    <property type="entry name" value="OS02G0610000 PROTEIN"/>
    <property type="match status" value="1"/>
</dbReference>
<evidence type="ECO:0000256" key="8">
    <source>
        <dbReference type="ARBA" id="ARBA00023180"/>
    </source>
</evidence>
<sequence length="127" mass="14016">MNGSVPESISLLSSIETIDWGWNSISGSIPSSFQWLSSLTYLDLTYNPYSIPPNFNFPANLQRLIMSKAYSNTLPSSLASISLLHLIELDYSSNTMDLALFKTICSITTLQKLALSFCLGLGQHLHP</sequence>
<keyword evidence="6" id="KW-0472">Membrane</keyword>
<dbReference type="InterPro" id="IPR032675">
    <property type="entry name" value="LRR_dom_sf"/>
</dbReference>
<evidence type="ECO:0000256" key="6">
    <source>
        <dbReference type="ARBA" id="ARBA00023136"/>
    </source>
</evidence>
<evidence type="ECO:0000256" key="9">
    <source>
        <dbReference type="ARBA" id="ARBA00037847"/>
    </source>
</evidence>
<keyword evidence="5" id="KW-1133">Transmembrane helix</keyword>
<organism evidence="10">
    <name type="scientific">Arcella intermedia</name>
    <dbReference type="NCBI Taxonomy" id="1963864"/>
    <lineage>
        <taxon>Eukaryota</taxon>
        <taxon>Amoebozoa</taxon>
        <taxon>Tubulinea</taxon>
        <taxon>Elardia</taxon>
        <taxon>Arcellinida</taxon>
        <taxon>Sphaerothecina</taxon>
        <taxon>Arcellidae</taxon>
        <taxon>Arcella</taxon>
    </lineage>
</organism>
<keyword evidence="2" id="KW-1003">Cell membrane</keyword>
<evidence type="ECO:0000256" key="3">
    <source>
        <dbReference type="ARBA" id="ARBA00022692"/>
    </source>
</evidence>
<dbReference type="SUPFAM" id="SSF52047">
    <property type="entry name" value="RNI-like"/>
    <property type="match status" value="1"/>
</dbReference>
<keyword evidence="8" id="KW-0325">Glycoprotein</keyword>
<evidence type="ECO:0000313" key="10">
    <source>
        <dbReference type="EMBL" id="NDV39344.1"/>
    </source>
</evidence>
<dbReference type="Pfam" id="PF00560">
    <property type="entry name" value="LRR_1"/>
    <property type="match status" value="2"/>
</dbReference>
<proteinExistence type="predicted"/>
<reference evidence="10" key="1">
    <citation type="journal article" date="2020" name="J. Eukaryot. Microbiol.">
        <title>De novo Sequencing, Assembly and Annotation of the Transcriptome for the Free-Living Testate Amoeba Arcella intermedia.</title>
        <authorList>
            <person name="Ribeiro G.M."/>
            <person name="Porfirio-Sousa A.L."/>
            <person name="Maurer-Alcala X.X."/>
            <person name="Katz L.A."/>
            <person name="Lahr D.J.G."/>
        </authorList>
    </citation>
    <scope>NUCLEOTIDE SEQUENCE</scope>
</reference>
<dbReference type="EMBL" id="GIBP01010375">
    <property type="protein sequence ID" value="NDV39344.1"/>
    <property type="molecule type" value="Transcribed_RNA"/>
</dbReference>
<evidence type="ECO:0008006" key="11">
    <source>
        <dbReference type="Google" id="ProtNLM"/>
    </source>
</evidence>
<keyword evidence="7" id="KW-0675">Receptor</keyword>
<evidence type="ECO:0000256" key="7">
    <source>
        <dbReference type="ARBA" id="ARBA00023170"/>
    </source>
</evidence>
<evidence type="ECO:0000256" key="5">
    <source>
        <dbReference type="ARBA" id="ARBA00022989"/>
    </source>
</evidence>
<evidence type="ECO:0000256" key="1">
    <source>
        <dbReference type="ARBA" id="ARBA00004236"/>
    </source>
</evidence>
<dbReference type="PANTHER" id="PTHR48052">
    <property type="entry name" value="UNNAMED PRODUCT"/>
    <property type="match status" value="1"/>
</dbReference>
<protein>
    <recommendedName>
        <fullName evidence="11">Non-specific serine/threonine protein kinase</fullName>
    </recommendedName>
</protein>